<dbReference type="CDD" id="cd03886">
    <property type="entry name" value="M20_Acy1"/>
    <property type="match status" value="1"/>
</dbReference>
<dbReference type="Proteomes" id="UP000661435">
    <property type="component" value="Unassembled WGS sequence"/>
</dbReference>
<dbReference type="PIRSF" id="PIRSF005962">
    <property type="entry name" value="Pept_M20D_amidohydro"/>
    <property type="match status" value="1"/>
</dbReference>
<keyword evidence="2" id="KW-0464">Manganese</keyword>
<gene>
    <name evidence="4" type="ORF">H8S57_08225</name>
</gene>
<dbReference type="GO" id="GO:0050118">
    <property type="term" value="F:N-acetyldiaminopimelate deacetylase activity"/>
    <property type="evidence" value="ECO:0007669"/>
    <property type="project" value="UniProtKB-ARBA"/>
</dbReference>
<name>A0A8J6M9Y6_9FIRM</name>
<feature type="domain" description="Peptidase M20 dimerisation" evidence="3">
    <location>
        <begin position="193"/>
        <end position="285"/>
    </location>
</feature>
<organism evidence="4 5">
    <name type="scientific">Lawsonibacter hominis</name>
    <dbReference type="NCBI Taxonomy" id="2763053"/>
    <lineage>
        <taxon>Bacteria</taxon>
        <taxon>Bacillati</taxon>
        <taxon>Bacillota</taxon>
        <taxon>Clostridia</taxon>
        <taxon>Eubacteriales</taxon>
        <taxon>Oscillospiraceae</taxon>
        <taxon>Lawsonibacter</taxon>
    </lineage>
</organism>
<evidence type="ECO:0000259" key="3">
    <source>
        <dbReference type="Pfam" id="PF07687"/>
    </source>
</evidence>
<dbReference type="PANTHER" id="PTHR11014">
    <property type="entry name" value="PEPTIDASE M20 FAMILY MEMBER"/>
    <property type="match status" value="1"/>
</dbReference>
<keyword evidence="2" id="KW-0479">Metal-binding</keyword>
<feature type="binding site" evidence="2">
    <location>
        <position position="109"/>
    </location>
    <ligand>
        <name>Mn(2+)</name>
        <dbReference type="ChEBI" id="CHEBI:29035"/>
        <label>2</label>
    </ligand>
</feature>
<sequence length="403" mass="42442">MQPLCADTLLPDARRLLPELRSLKDDLHRHPELSFQETRTTALLKARLTGLGLELAELGMPTGAAALLRGGRPGPTVALRADIDAIAQQEAPREGARSEVPGVMHGCGHDFHTACLWGAARLLSQRREALAGNVVFLFQPAEEITQGARAMLEHGLLEKLPARPRCLFGLHNRPELPAGTIAVMEGPVMAGKSHFTITLHGKAGHGGSPHKCADVIVAASAVVSALQTVVSRSTDPLDSLVCSVLSIHAGTPENFVPDTLTMTGSIRAHDGAVHARAEQRLQMLAEGVSAAYGCTAQVTFQPGVPATVNSPALTALARRAAEALAGKANVLCPPPDMGSEDFAVLAREMPAFFYWLGSGFPGRANACWHSERFCTDDSALPLGAALLAQSALLGLDAPGEPLH</sequence>
<dbReference type="SUPFAM" id="SSF55031">
    <property type="entry name" value="Bacterial exopeptidase dimerisation domain"/>
    <property type="match status" value="1"/>
</dbReference>
<keyword evidence="1" id="KW-0378">Hydrolase</keyword>
<proteinExistence type="predicted"/>
<dbReference type="InterPro" id="IPR036264">
    <property type="entry name" value="Bact_exopeptidase_dim_dom"/>
</dbReference>
<dbReference type="Gene3D" id="3.40.630.10">
    <property type="entry name" value="Zn peptidases"/>
    <property type="match status" value="1"/>
</dbReference>
<dbReference type="GO" id="GO:0046872">
    <property type="term" value="F:metal ion binding"/>
    <property type="evidence" value="ECO:0007669"/>
    <property type="project" value="UniProtKB-KW"/>
</dbReference>
<dbReference type="PANTHER" id="PTHR11014:SF63">
    <property type="entry name" value="METALLOPEPTIDASE, PUTATIVE (AFU_ORTHOLOGUE AFUA_6G09600)-RELATED"/>
    <property type="match status" value="1"/>
</dbReference>
<accession>A0A8J6M9Y6</accession>
<feature type="binding site" evidence="2">
    <location>
        <position position="369"/>
    </location>
    <ligand>
        <name>Mn(2+)</name>
        <dbReference type="ChEBI" id="CHEBI:29035"/>
        <label>2</label>
    </ligand>
</feature>
<dbReference type="InterPro" id="IPR002933">
    <property type="entry name" value="Peptidase_M20"/>
</dbReference>
<dbReference type="InterPro" id="IPR017439">
    <property type="entry name" value="Amidohydrolase"/>
</dbReference>
<evidence type="ECO:0000256" key="2">
    <source>
        <dbReference type="PIRSR" id="PIRSR005962-1"/>
    </source>
</evidence>
<feature type="binding site" evidence="2">
    <location>
        <position position="171"/>
    </location>
    <ligand>
        <name>Mn(2+)</name>
        <dbReference type="ChEBI" id="CHEBI:29035"/>
        <label>2</label>
    </ligand>
</feature>
<dbReference type="RefSeq" id="WP_186907606.1">
    <property type="nucleotide sequence ID" value="NZ_JACOPP010000009.1"/>
</dbReference>
<evidence type="ECO:0000313" key="5">
    <source>
        <dbReference type="Proteomes" id="UP000661435"/>
    </source>
</evidence>
<dbReference type="Pfam" id="PF01546">
    <property type="entry name" value="Peptidase_M20"/>
    <property type="match status" value="1"/>
</dbReference>
<comment type="caution">
    <text evidence="4">The sequence shown here is derived from an EMBL/GenBank/DDBJ whole genome shotgun (WGS) entry which is preliminary data.</text>
</comment>
<dbReference type="FunFam" id="3.30.70.360:FF:000001">
    <property type="entry name" value="N-acetyldiaminopimelate deacetylase"/>
    <property type="match status" value="1"/>
</dbReference>
<keyword evidence="5" id="KW-1185">Reference proteome</keyword>
<evidence type="ECO:0000256" key="1">
    <source>
        <dbReference type="ARBA" id="ARBA00022801"/>
    </source>
</evidence>
<dbReference type="GO" id="GO:0019877">
    <property type="term" value="P:diaminopimelate biosynthetic process"/>
    <property type="evidence" value="ECO:0007669"/>
    <property type="project" value="UniProtKB-ARBA"/>
</dbReference>
<dbReference type="NCBIfam" id="TIGR01891">
    <property type="entry name" value="amidohydrolases"/>
    <property type="match status" value="1"/>
</dbReference>
<feature type="binding site" evidence="2">
    <location>
        <position position="143"/>
    </location>
    <ligand>
        <name>Mn(2+)</name>
        <dbReference type="ChEBI" id="CHEBI:29035"/>
        <label>2</label>
    </ligand>
</feature>
<evidence type="ECO:0000313" key="4">
    <source>
        <dbReference type="EMBL" id="MBC5733715.1"/>
    </source>
</evidence>
<dbReference type="InterPro" id="IPR011650">
    <property type="entry name" value="Peptidase_M20_dimer"/>
</dbReference>
<protein>
    <submittedName>
        <fullName evidence="4">Amidohydrolase</fullName>
    </submittedName>
</protein>
<dbReference type="Pfam" id="PF07687">
    <property type="entry name" value="M20_dimer"/>
    <property type="match status" value="1"/>
</dbReference>
<dbReference type="AlphaFoldDB" id="A0A8J6M9Y6"/>
<comment type="cofactor">
    <cofactor evidence="2">
        <name>Mn(2+)</name>
        <dbReference type="ChEBI" id="CHEBI:29035"/>
    </cofactor>
    <text evidence="2">The Mn(2+) ion enhances activity.</text>
</comment>
<dbReference type="Gene3D" id="3.30.70.360">
    <property type="match status" value="1"/>
</dbReference>
<feature type="binding site" evidence="2">
    <location>
        <position position="107"/>
    </location>
    <ligand>
        <name>Mn(2+)</name>
        <dbReference type="ChEBI" id="CHEBI:29035"/>
        <label>2</label>
    </ligand>
</feature>
<dbReference type="EMBL" id="JACOPP010000009">
    <property type="protein sequence ID" value="MBC5733715.1"/>
    <property type="molecule type" value="Genomic_DNA"/>
</dbReference>
<dbReference type="SUPFAM" id="SSF53187">
    <property type="entry name" value="Zn-dependent exopeptidases"/>
    <property type="match status" value="1"/>
</dbReference>
<reference evidence="4" key="1">
    <citation type="submission" date="2020-08" db="EMBL/GenBank/DDBJ databases">
        <title>Genome public.</title>
        <authorList>
            <person name="Liu C."/>
            <person name="Sun Q."/>
        </authorList>
    </citation>
    <scope>NUCLEOTIDE SEQUENCE</scope>
    <source>
        <strain evidence="4">NSJ-51</strain>
    </source>
</reference>